<dbReference type="Pfam" id="PF07690">
    <property type="entry name" value="MFS_1"/>
    <property type="match status" value="1"/>
</dbReference>
<reference evidence="9" key="1">
    <citation type="journal article" date="2019" name="Environ. Microbiol.">
        <title>Fungal ecological strategies reflected in gene transcription - a case study of two litter decomposers.</title>
        <authorList>
            <person name="Barbi F."/>
            <person name="Kohler A."/>
            <person name="Barry K."/>
            <person name="Baskaran P."/>
            <person name="Daum C."/>
            <person name="Fauchery L."/>
            <person name="Ihrmark K."/>
            <person name="Kuo A."/>
            <person name="LaButti K."/>
            <person name="Lipzen A."/>
            <person name="Morin E."/>
            <person name="Grigoriev I.V."/>
            <person name="Henrissat B."/>
            <person name="Lindahl B."/>
            <person name="Martin F."/>
        </authorList>
    </citation>
    <scope>NUCLEOTIDE SEQUENCE</scope>
    <source>
        <strain evidence="9">JB14</strain>
    </source>
</reference>
<feature type="transmembrane region" description="Helical" evidence="7">
    <location>
        <begin position="165"/>
        <end position="189"/>
    </location>
</feature>
<dbReference type="InterPro" id="IPR020846">
    <property type="entry name" value="MFS_dom"/>
</dbReference>
<feature type="transmembrane region" description="Helical" evidence="7">
    <location>
        <begin position="263"/>
        <end position="283"/>
    </location>
</feature>
<feature type="transmembrane region" description="Helical" evidence="7">
    <location>
        <begin position="406"/>
        <end position="432"/>
    </location>
</feature>
<evidence type="ECO:0000313" key="9">
    <source>
        <dbReference type="EMBL" id="KAE9396652.1"/>
    </source>
</evidence>
<evidence type="ECO:0000256" key="2">
    <source>
        <dbReference type="ARBA" id="ARBA00022448"/>
    </source>
</evidence>
<dbReference type="EMBL" id="ML769510">
    <property type="protein sequence ID" value="KAE9396652.1"/>
    <property type="molecule type" value="Genomic_DNA"/>
</dbReference>
<dbReference type="InterPro" id="IPR011701">
    <property type="entry name" value="MFS"/>
</dbReference>
<feature type="transmembrane region" description="Helical" evidence="7">
    <location>
        <begin position="453"/>
        <end position="471"/>
    </location>
</feature>
<evidence type="ECO:0000256" key="5">
    <source>
        <dbReference type="ARBA" id="ARBA00023136"/>
    </source>
</evidence>
<feature type="region of interest" description="Disordered" evidence="6">
    <location>
        <begin position="1"/>
        <end position="20"/>
    </location>
</feature>
<evidence type="ECO:0000256" key="4">
    <source>
        <dbReference type="ARBA" id="ARBA00022989"/>
    </source>
</evidence>
<feature type="transmembrane region" description="Helical" evidence="7">
    <location>
        <begin position="107"/>
        <end position="126"/>
    </location>
</feature>
<feature type="transmembrane region" description="Helical" evidence="7">
    <location>
        <begin position="232"/>
        <end position="251"/>
    </location>
</feature>
<feature type="transmembrane region" description="Helical" evidence="7">
    <location>
        <begin position="347"/>
        <end position="369"/>
    </location>
</feature>
<evidence type="ECO:0000256" key="3">
    <source>
        <dbReference type="ARBA" id="ARBA00022692"/>
    </source>
</evidence>
<comment type="subcellular location">
    <subcellularLocation>
        <location evidence="1">Membrane</location>
        <topology evidence="1">Multi-pass membrane protein</topology>
    </subcellularLocation>
</comment>
<dbReference type="InterPro" id="IPR036259">
    <property type="entry name" value="MFS_trans_sf"/>
</dbReference>
<dbReference type="Gene3D" id="1.20.1720.10">
    <property type="entry name" value="Multidrug resistance protein D"/>
    <property type="match status" value="1"/>
</dbReference>
<protein>
    <submittedName>
        <fullName evidence="9">Efflux transporter</fullName>
    </submittedName>
</protein>
<evidence type="ECO:0000256" key="7">
    <source>
        <dbReference type="SAM" id="Phobius"/>
    </source>
</evidence>
<organism evidence="9 10">
    <name type="scientific">Gymnopus androsaceus JB14</name>
    <dbReference type="NCBI Taxonomy" id="1447944"/>
    <lineage>
        <taxon>Eukaryota</taxon>
        <taxon>Fungi</taxon>
        <taxon>Dikarya</taxon>
        <taxon>Basidiomycota</taxon>
        <taxon>Agaricomycotina</taxon>
        <taxon>Agaricomycetes</taxon>
        <taxon>Agaricomycetidae</taxon>
        <taxon>Agaricales</taxon>
        <taxon>Marasmiineae</taxon>
        <taxon>Omphalotaceae</taxon>
        <taxon>Gymnopus</taxon>
    </lineage>
</organism>
<keyword evidence="10" id="KW-1185">Reference proteome</keyword>
<keyword evidence="3 7" id="KW-0812">Transmembrane</keyword>
<dbReference type="GO" id="GO:0022857">
    <property type="term" value="F:transmembrane transporter activity"/>
    <property type="evidence" value="ECO:0007669"/>
    <property type="project" value="InterPro"/>
</dbReference>
<dbReference type="Proteomes" id="UP000799118">
    <property type="component" value="Unassembled WGS sequence"/>
</dbReference>
<accession>A0A6A4HE31</accession>
<dbReference type="SUPFAM" id="SSF103473">
    <property type="entry name" value="MFS general substrate transporter"/>
    <property type="match status" value="1"/>
</dbReference>
<proteinExistence type="predicted"/>
<feature type="domain" description="Major facilitator superfamily (MFS) profile" evidence="8">
    <location>
        <begin position="41"/>
        <end position="512"/>
    </location>
</feature>
<evidence type="ECO:0000256" key="6">
    <source>
        <dbReference type="SAM" id="MobiDB-lite"/>
    </source>
</evidence>
<dbReference type="AlphaFoldDB" id="A0A6A4HE31"/>
<feature type="transmembrane region" description="Helical" evidence="7">
    <location>
        <begin position="381"/>
        <end position="400"/>
    </location>
</feature>
<feature type="transmembrane region" description="Helical" evidence="7">
    <location>
        <begin position="76"/>
        <end position="95"/>
    </location>
</feature>
<evidence type="ECO:0000256" key="1">
    <source>
        <dbReference type="ARBA" id="ARBA00004141"/>
    </source>
</evidence>
<keyword evidence="5 7" id="KW-0472">Membrane</keyword>
<keyword evidence="2" id="KW-0813">Transport</keyword>
<feature type="region of interest" description="Disordered" evidence="6">
    <location>
        <begin position="517"/>
        <end position="537"/>
    </location>
</feature>
<dbReference type="PROSITE" id="PS50850">
    <property type="entry name" value="MFS"/>
    <property type="match status" value="1"/>
</dbReference>
<sequence length="537" mass="56825">MSDASLAHPESVTKVEDSLSTPDVETTMAIRGRTTLGAILLTMTVTLAMMVNSFNITSVSLAVPTIGRDLSITEASLVWLVAAYSLSSGCLLILFGRVADLYGRKKTFLAGTLSLIAFTIGCSFAQDGLTLAILRGFQGIGAAATIPASLGIIAHSFPPSHARSVAFATFAAGAPLGSALGTILGGVITQLASGETWRADFWLSAGLTFLCLLGGMFSIDKDKPSEEKDRRIDWPGAFLVTASLVLISFVLNQGEVAPNRWATPYIIGCLVTGVVLMVIFLVWQHYLEKALAKPTGSASPLTPPPIMKLSLWKKSNGMLAALMCISFLNFASFLAWFYWIQLYYQDFLLLTPILTMVRMLPMFVTGVTCNVNHGAHSPSNALVTGTTVTSIACLLFAVIVPSAPYWAFGFPAAICSVFGADFVFAGGTMFVAKTVEPHEQSLAGALFQTMAQLGQALGVTITTIVFNQVAATHAKVGDTTPPLKAYQSAQWTAFGFAILATILGVLCLRGAGIAGDQTESDIPPPKTESDHSTGTIP</sequence>
<dbReference type="OrthoDB" id="5086884at2759"/>
<feature type="transmembrane region" description="Helical" evidence="7">
    <location>
        <begin position="491"/>
        <end position="508"/>
    </location>
</feature>
<feature type="transmembrane region" description="Helical" evidence="7">
    <location>
        <begin position="36"/>
        <end position="56"/>
    </location>
</feature>
<dbReference type="GO" id="GO:0016020">
    <property type="term" value="C:membrane"/>
    <property type="evidence" value="ECO:0007669"/>
    <property type="project" value="UniProtKB-SubCell"/>
</dbReference>
<evidence type="ECO:0000313" key="10">
    <source>
        <dbReference type="Proteomes" id="UP000799118"/>
    </source>
</evidence>
<dbReference type="PANTHER" id="PTHR42718:SF9">
    <property type="entry name" value="MAJOR FACILITATOR SUPERFAMILY MULTIDRUG TRANSPORTER MFSC"/>
    <property type="match status" value="1"/>
</dbReference>
<keyword evidence="4 7" id="KW-1133">Transmembrane helix</keyword>
<dbReference type="Gene3D" id="1.20.1250.20">
    <property type="entry name" value="MFS general substrate transporter like domains"/>
    <property type="match status" value="1"/>
</dbReference>
<name>A0A6A4HE31_9AGAR</name>
<feature type="transmembrane region" description="Helical" evidence="7">
    <location>
        <begin position="317"/>
        <end position="341"/>
    </location>
</feature>
<evidence type="ECO:0000259" key="8">
    <source>
        <dbReference type="PROSITE" id="PS50850"/>
    </source>
</evidence>
<feature type="transmembrane region" description="Helical" evidence="7">
    <location>
        <begin position="132"/>
        <end position="153"/>
    </location>
</feature>
<feature type="transmembrane region" description="Helical" evidence="7">
    <location>
        <begin position="201"/>
        <end position="220"/>
    </location>
</feature>
<dbReference type="PANTHER" id="PTHR42718">
    <property type="entry name" value="MAJOR FACILITATOR SUPERFAMILY MULTIDRUG TRANSPORTER MFSC"/>
    <property type="match status" value="1"/>
</dbReference>
<gene>
    <name evidence="9" type="ORF">BT96DRAFT_941531</name>
</gene>